<evidence type="ECO:0000256" key="3">
    <source>
        <dbReference type="ARBA" id="ARBA00012277"/>
    </source>
</evidence>
<evidence type="ECO:0000259" key="6">
    <source>
        <dbReference type="SMART" id="SM00861"/>
    </source>
</evidence>
<dbReference type="HOGENOM" id="CLU_012907_2_1_5"/>
<dbReference type="InterPro" id="IPR033248">
    <property type="entry name" value="Transketolase_C"/>
</dbReference>
<dbReference type="SMART" id="SM00861">
    <property type="entry name" value="Transket_pyr"/>
    <property type="match status" value="1"/>
</dbReference>
<dbReference type="SUPFAM" id="SSF52922">
    <property type="entry name" value="TK C-terminal domain-like"/>
    <property type="match status" value="1"/>
</dbReference>
<dbReference type="eggNOG" id="COG0022">
    <property type="taxonomic scope" value="Bacteria"/>
</dbReference>
<dbReference type="InterPro" id="IPR001017">
    <property type="entry name" value="DH_E1"/>
</dbReference>
<dbReference type="RefSeq" id="WP_014103528.1">
    <property type="nucleotide sequence ID" value="NC_016026.1"/>
</dbReference>
<dbReference type="InterPro" id="IPR029061">
    <property type="entry name" value="THDP-binding"/>
</dbReference>
<dbReference type="CDD" id="cd02000">
    <property type="entry name" value="TPP_E1_PDC_ADC_BCADC"/>
    <property type="match status" value="1"/>
</dbReference>
<dbReference type="GO" id="GO:0009083">
    <property type="term" value="P:branched-chain amino acid catabolic process"/>
    <property type="evidence" value="ECO:0007669"/>
    <property type="project" value="TreeGrafter"/>
</dbReference>
<sequence length="673" mass="74524">MQATNKKPLYEFLVFEAEKNGHSARDLLKIMMLSRESDVRESILFRQGRGQFCLPSAGHESLVVIAPHIKSGDSVYCYYRDRALLLSMGVPLEDIALGFFAKAASSSAGRQMSSHFSYKPLNVMSCATPTGLQCLPAAGHAWANKMQRSNDVVLCCIGDASTRQGEFFEALAFSIQENLPIIFIVSDNGYGISTPTQDISPLALGLLPADRTRVVNGRDVSSVYEEFSDIFSQVRSGRGPQIAWVKMDRMMSHTSSDDQSRYRPEDELKDMVLHDPIVALKDSLLKYGVITGEEFDALDAVVKDEVKMIYHNAEQAPSPQIENIKDNLWSPRKSLQPKSFENTFEGNEWNIIQAFNETLTKIMQDRDDVLVFGEDVEDPKGGVFGLTKGLSSRYAGRVVNSPLAEATIAGIASGVCQKGYFPIFELQFIDFVGTAFNQIANQIATLRWRTNGDYKCPMIIYAPCGGYISGGGPWHSQTNESWFAHIPGLKVYIPSDANDVAEMLHFSAYGDDPVLFLLPKNLFQKNFPVRREAQLLIESPSSKNHGQHVTIVTWGNCVDIVSDATVTVSEVGIQVEVFDIRSIVPCDLSSVKRSVSKTGRLIVVHEDNKTCGFGQNVISEILSDPDVFSEMYHAPVLVSRDDVLIPFNRIQELSVLPDADDVVMAIKKVMGVL</sequence>
<dbReference type="AlphaFoldDB" id="G2KNR0"/>
<keyword evidence="5" id="KW-0786">Thiamine pyrophosphate</keyword>
<gene>
    <name evidence="7" type="ordered locus">MICA_1997</name>
</gene>
<dbReference type="GO" id="GO:0003863">
    <property type="term" value="F:branched-chain 2-oxo acid dehydrogenase activity"/>
    <property type="evidence" value="ECO:0007669"/>
    <property type="project" value="UniProtKB-EC"/>
</dbReference>
<keyword evidence="4" id="KW-0560">Oxidoreductase</keyword>
<dbReference type="InterPro" id="IPR005475">
    <property type="entry name" value="Transketolase-like_Pyr-bd"/>
</dbReference>
<keyword evidence="8" id="KW-1185">Reference proteome</keyword>
<accession>G2KNR0</accession>
<dbReference type="PANTHER" id="PTHR42980">
    <property type="entry name" value="2-OXOISOVALERATE DEHYDROGENASE SUBUNIT BETA-RELATED"/>
    <property type="match status" value="1"/>
</dbReference>
<dbReference type="Gene3D" id="3.40.50.920">
    <property type="match status" value="1"/>
</dbReference>
<dbReference type="Pfam" id="PF00676">
    <property type="entry name" value="E1_dh"/>
    <property type="match status" value="1"/>
</dbReference>
<dbReference type="Pfam" id="PF02780">
    <property type="entry name" value="Transketolase_C"/>
    <property type="match status" value="1"/>
</dbReference>
<protein>
    <recommendedName>
        <fullName evidence="3">3-methyl-2-oxobutanoate dehydrogenase (2-methylpropanoyl-transferring)</fullName>
        <ecNumber evidence="3">1.2.4.4</ecNumber>
    </recommendedName>
</protein>
<dbReference type="Proteomes" id="UP000009286">
    <property type="component" value="Chromosome"/>
</dbReference>
<evidence type="ECO:0000256" key="2">
    <source>
        <dbReference type="ARBA" id="ARBA00003906"/>
    </source>
</evidence>
<evidence type="ECO:0000256" key="4">
    <source>
        <dbReference type="ARBA" id="ARBA00023002"/>
    </source>
</evidence>
<dbReference type="EC" id="1.2.4.4" evidence="3"/>
<proteinExistence type="predicted"/>
<dbReference type="SUPFAM" id="SSF52518">
    <property type="entry name" value="Thiamin diphosphate-binding fold (THDP-binding)"/>
    <property type="match status" value="2"/>
</dbReference>
<dbReference type="GO" id="GO:0007584">
    <property type="term" value="P:response to nutrient"/>
    <property type="evidence" value="ECO:0007669"/>
    <property type="project" value="TreeGrafter"/>
</dbReference>
<dbReference type="eggNOG" id="COG1071">
    <property type="taxonomic scope" value="Bacteria"/>
</dbReference>
<dbReference type="InterPro" id="IPR009014">
    <property type="entry name" value="Transketo_C/PFOR_II"/>
</dbReference>
<evidence type="ECO:0000256" key="5">
    <source>
        <dbReference type="ARBA" id="ARBA00023052"/>
    </source>
</evidence>
<dbReference type="OrthoDB" id="9780894at2"/>
<organism evidence="7 8">
    <name type="scientific">Micavibrio aeruginosavorus (strain ARL-13)</name>
    <dbReference type="NCBI Taxonomy" id="856793"/>
    <lineage>
        <taxon>Bacteria</taxon>
        <taxon>Pseudomonadati</taxon>
        <taxon>Bdellovibrionota</taxon>
        <taxon>Bdellovibrionia</taxon>
        <taxon>Bdellovibrionales</taxon>
        <taxon>Pseudobdellovibrionaceae</taxon>
        <taxon>Micavibrio</taxon>
    </lineage>
</organism>
<dbReference type="Pfam" id="PF02779">
    <property type="entry name" value="Transket_pyr"/>
    <property type="match status" value="1"/>
</dbReference>
<reference evidence="7 8" key="1">
    <citation type="journal article" date="2011" name="BMC Genomics">
        <title>Genomic insights into an obligate epibiotic bacterial predator: Micavibrio aeruginosavorus ARL-13.</title>
        <authorList>
            <person name="Wang Z."/>
            <person name="Kadouri D."/>
            <person name="Wu M."/>
        </authorList>
    </citation>
    <scope>NUCLEOTIDE SEQUENCE [LARGE SCALE GENOMIC DNA]</scope>
    <source>
        <strain evidence="7 8">ARL-13</strain>
    </source>
</reference>
<evidence type="ECO:0000256" key="1">
    <source>
        <dbReference type="ARBA" id="ARBA00001964"/>
    </source>
</evidence>
<dbReference type="Gene3D" id="3.40.50.970">
    <property type="match status" value="2"/>
</dbReference>
<comment type="cofactor">
    <cofactor evidence="1">
        <name>thiamine diphosphate</name>
        <dbReference type="ChEBI" id="CHEBI:58937"/>
    </cofactor>
</comment>
<evidence type="ECO:0000313" key="8">
    <source>
        <dbReference type="Proteomes" id="UP000009286"/>
    </source>
</evidence>
<dbReference type="STRING" id="856793.MICA_1997"/>
<dbReference type="KEGG" id="mai:MICA_1997"/>
<dbReference type="PANTHER" id="PTHR42980:SF1">
    <property type="entry name" value="2-OXOISOVALERATE DEHYDROGENASE SUBUNIT BETA, MITOCHONDRIAL"/>
    <property type="match status" value="1"/>
</dbReference>
<dbReference type="EMBL" id="CP002382">
    <property type="protein sequence ID" value="AEP10305.1"/>
    <property type="molecule type" value="Genomic_DNA"/>
</dbReference>
<evidence type="ECO:0000313" key="7">
    <source>
        <dbReference type="EMBL" id="AEP10305.1"/>
    </source>
</evidence>
<feature type="domain" description="Transketolase-like pyrimidine-binding" evidence="6">
    <location>
        <begin position="349"/>
        <end position="524"/>
    </location>
</feature>
<comment type="function">
    <text evidence="2">E1 component of the 2-oxoglutarate dehydrogenase (OGDH) complex which catalyzes the decarboxylation of 2-oxoglutarate, the first step in the conversion of 2-oxoglutarate to succinyl-CoA and CO(2).</text>
</comment>
<name>G2KNR0_MICAA</name>